<keyword evidence="5" id="KW-1185">Reference proteome</keyword>
<reference evidence="4 5" key="1">
    <citation type="submission" date="2023-07" db="EMBL/GenBank/DDBJ databases">
        <title>Genomic Encyclopedia of Type Strains, Phase IV (KMG-IV): sequencing the most valuable type-strain genomes for metagenomic binning, comparative biology and taxonomic classification.</title>
        <authorList>
            <person name="Goeker M."/>
        </authorList>
    </citation>
    <scope>NUCLEOTIDE SEQUENCE [LARGE SCALE GENOMIC DNA]</scope>
    <source>
        <strain evidence="4 5">DSM 16419</strain>
    </source>
</reference>
<gene>
    <name evidence="4" type="ORF">QOZ98_001475</name>
</gene>
<evidence type="ECO:0000256" key="1">
    <source>
        <dbReference type="SAM" id="Coils"/>
    </source>
</evidence>
<feature type="coiled-coil region" evidence="1">
    <location>
        <begin position="78"/>
        <end position="140"/>
    </location>
</feature>
<feature type="compositionally biased region" description="Basic and acidic residues" evidence="2">
    <location>
        <begin position="7"/>
        <end position="23"/>
    </location>
</feature>
<evidence type="ECO:0000313" key="5">
    <source>
        <dbReference type="Proteomes" id="UP001241988"/>
    </source>
</evidence>
<keyword evidence="1" id="KW-0175">Coiled coil</keyword>
<keyword evidence="3" id="KW-1133">Transmembrane helix</keyword>
<evidence type="ECO:0000256" key="3">
    <source>
        <dbReference type="SAM" id="Phobius"/>
    </source>
</evidence>
<evidence type="ECO:0000313" key="4">
    <source>
        <dbReference type="EMBL" id="MDQ0428649.1"/>
    </source>
</evidence>
<keyword evidence="3" id="KW-0472">Membrane</keyword>
<evidence type="ECO:0000256" key="2">
    <source>
        <dbReference type="SAM" id="MobiDB-lite"/>
    </source>
</evidence>
<accession>A0ABU0GUL4</accession>
<dbReference type="RefSeq" id="WP_308786811.1">
    <property type="nucleotide sequence ID" value="NZ_JAUSWB010000003.1"/>
</dbReference>
<dbReference type="Proteomes" id="UP001241988">
    <property type="component" value="Unassembled WGS sequence"/>
</dbReference>
<feature type="region of interest" description="Disordered" evidence="2">
    <location>
        <begin position="1"/>
        <end position="23"/>
    </location>
</feature>
<feature type="transmembrane region" description="Helical" evidence="3">
    <location>
        <begin position="46"/>
        <end position="70"/>
    </location>
</feature>
<proteinExistence type="predicted"/>
<organism evidence="4 5">
    <name type="scientific">Planomicrobium stackebrandtii</name>
    <dbReference type="NCBI Taxonomy" id="253160"/>
    <lineage>
        <taxon>Bacteria</taxon>
        <taxon>Bacillati</taxon>
        <taxon>Bacillota</taxon>
        <taxon>Bacilli</taxon>
        <taxon>Bacillales</taxon>
        <taxon>Caryophanaceae</taxon>
        <taxon>Planomicrobium</taxon>
    </lineage>
</organism>
<sequence length="217" mass="25406">MLNYQQREFRKKVESAENKKEQHHDIYSYHDKRFTNEKPRKRKKQILQVGGAFGMILLLWNVFAFSTYFAPNGEAGLLSKEELEVHQYIEKNSQVEMELAGSISMLVSLHNDNLLSSDQIEEVRLQLLELQQKMETTDERFIAMHAYTDEQFNLAYQMANVLKLGNSEATNRELAYIIEQQNKLLERRDEVLLKLLANEGMTFEQLEDGSISYEYGL</sequence>
<comment type="caution">
    <text evidence="4">The sequence shown here is derived from an EMBL/GenBank/DDBJ whole genome shotgun (WGS) entry which is preliminary data.</text>
</comment>
<dbReference type="EMBL" id="JAUSWB010000003">
    <property type="protein sequence ID" value="MDQ0428649.1"/>
    <property type="molecule type" value="Genomic_DNA"/>
</dbReference>
<name>A0ABU0GUL4_9BACL</name>
<protein>
    <submittedName>
        <fullName evidence="4">Uncharacterized protein</fullName>
    </submittedName>
</protein>
<keyword evidence="3" id="KW-0812">Transmembrane</keyword>